<dbReference type="SMART" id="SM01346">
    <property type="entry name" value="DUF3385"/>
    <property type="match status" value="1"/>
</dbReference>
<feature type="repeat" description="HEAT" evidence="12">
    <location>
        <begin position="983"/>
        <end position="1023"/>
    </location>
</feature>
<dbReference type="EC" id="2.7.11.1" evidence="2"/>
<dbReference type="InterPro" id="IPR016024">
    <property type="entry name" value="ARM-type_fold"/>
</dbReference>
<name>A0A137P2D1_CONC2</name>
<dbReference type="InterPro" id="IPR021133">
    <property type="entry name" value="HEAT_type_2"/>
</dbReference>
<dbReference type="SMART" id="SM01343">
    <property type="entry name" value="FATC"/>
    <property type="match status" value="1"/>
</dbReference>
<evidence type="ECO:0000259" key="14">
    <source>
        <dbReference type="PROSITE" id="PS51189"/>
    </source>
</evidence>
<feature type="domain" description="FAT" evidence="14">
    <location>
        <begin position="1226"/>
        <end position="1780"/>
    </location>
</feature>
<dbReference type="FunFam" id="1.25.10.10:FF:000371">
    <property type="entry name" value="Serine/threonine-protein kinase TOR"/>
    <property type="match status" value="1"/>
</dbReference>
<dbReference type="InterPro" id="IPR009076">
    <property type="entry name" value="FRB_dom"/>
</dbReference>
<dbReference type="PANTHER" id="PTHR11139">
    <property type="entry name" value="ATAXIA TELANGIECTASIA MUTATED ATM -RELATED"/>
    <property type="match status" value="1"/>
</dbReference>
<dbReference type="InterPro" id="IPR011989">
    <property type="entry name" value="ARM-like"/>
</dbReference>
<evidence type="ECO:0000259" key="13">
    <source>
        <dbReference type="PROSITE" id="PS50290"/>
    </source>
</evidence>
<dbReference type="InterPro" id="IPR011009">
    <property type="entry name" value="Kinase-like_dom_sf"/>
</dbReference>
<keyword evidence="6" id="KW-0547">Nucleotide-binding</keyword>
<evidence type="ECO:0000256" key="4">
    <source>
        <dbReference type="ARBA" id="ARBA00022679"/>
    </source>
</evidence>
<evidence type="ECO:0000256" key="6">
    <source>
        <dbReference type="ARBA" id="ARBA00022741"/>
    </source>
</evidence>
<dbReference type="Gene3D" id="1.20.120.150">
    <property type="entry name" value="FKBP12-rapamycin binding domain"/>
    <property type="match status" value="1"/>
</dbReference>
<dbReference type="OrthoDB" id="381190at2759"/>
<dbReference type="Pfam" id="PF02259">
    <property type="entry name" value="FAT"/>
    <property type="match status" value="1"/>
</dbReference>
<dbReference type="Pfam" id="PF02260">
    <property type="entry name" value="FATC"/>
    <property type="match status" value="1"/>
</dbReference>
<dbReference type="InterPro" id="IPR057564">
    <property type="entry name" value="HEAT_ATR"/>
</dbReference>
<evidence type="ECO:0000256" key="7">
    <source>
        <dbReference type="ARBA" id="ARBA00022777"/>
    </source>
</evidence>
<dbReference type="GO" id="GO:0031932">
    <property type="term" value="C:TORC2 complex"/>
    <property type="evidence" value="ECO:0007669"/>
    <property type="project" value="TreeGrafter"/>
</dbReference>
<dbReference type="GO" id="GO:0080090">
    <property type="term" value="P:regulation of primary metabolic process"/>
    <property type="evidence" value="ECO:0007669"/>
    <property type="project" value="UniProtKB-ARBA"/>
</dbReference>
<dbReference type="InterPro" id="IPR014009">
    <property type="entry name" value="PIK_FAT"/>
</dbReference>
<keyword evidence="3" id="KW-0723">Serine/threonine-protein kinase</keyword>
<evidence type="ECO:0000259" key="15">
    <source>
        <dbReference type="PROSITE" id="PS51190"/>
    </source>
</evidence>
<dbReference type="FunFam" id="3.30.1010.10:FF:000006">
    <property type="entry name" value="Serine/threonine-protein kinase TOR"/>
    <property type="match status" value="1"/>
</dbReference>
<evidence type="ECO:0000256" key="9">
    <source>
        <dbReference type="ARBA" id="ARBA00023306"/>
    </source>
</evidence>
<evidence type="ECO:0000256" key="2">
    <source>
        <dbReference type="ARBA" id="ARBA00012513"/>
    </source>
</evidence>
<keyword evidence="5" id="KW-0677">Repeat</keyword>
<evidence type="ECO:0000256" key="12">
    <source>
        <dbReference type="PROSITE-ProRule" id="PRU00103"/>
    </source>
</evidence>
<dbReference type="InterPro" id="IPR050517">
    <property type="entry name" value="DDR_Repair_Kinase"/>
</dbReference>
<accession>A0A137P2D1</accession>
<comment type="similarity">
    <text evidence="1">Belongs to the PI3/PI4-kinase family.</text>
</comment>
<sequence length="2345" mass="267675">MSFTKYQDILNKIFLDLKSRHETVRNSAADALKYKFEEISKELTGDTLSKINKEIYSKLGEMLKGLEIYEKIGALAALDRLTDGDTDGSYAKRTQISTCLRNALPNNDTHVMFIAVKILAKLVVPGGSFTSELVELEVKRSFEWLQGDRNEVKRLAAILILKTLCQNAPTLMYGYVTQFLQLIWVALRDIKISIRENAAEALDSGLKIIFQRDSPMQFNWYSRTWEEMIRGLKFNSIESIHGSLLAIKELLTHTGDFMNDRFQDVAEILLRYKDHKDSLIRKSVVLTFPSLAYYDPSEFSSLYLQKVFLYLMGQLQKEKERAIAFLSIGKISLAIGLRISPFVDSIVSRIKDALTIKIKGKMIVEPQIFQCISMLSISVGQSLAKHAQELVDLSLIHGLTPSLCQALNDLSKNVPFILPVVQARLLNLISLTMSGNPYISPGSTHRKTLSTAPAIKDLPNSETHGPEVITLALETLGTFDFSGHSLSDFVRECLIHYLEDPHSAIRKSAALTCCKLMGNDSIWESKSPHSIELINDVLNKLLMVGISDPDAHIRHTVLLNLSTTFDNFLSQANHLKSLFVTINDEYFPIRETSITLIGRLSKRNPTFVIPYVRKELIKLLTNLEYSQVNLIKKQSAILMGHLIRSLDSLIFPYIESILQALLTKIRDPSLTVSCSVIKAIGELYRVGGKDLEKYTSTIFPIMVEAAQDSTSSIKRKNAIITLCYITSRTSYVIQPIIDYPELMPTLTNILSVEQNSEVRQETIRLMGILGALDPYVLSNSRTSLESAVGEPKPIESEVPDISQLLLGLNPSSEDYYPTIVVSSLLKIVKDPSLVNHHRLVIDAFMSLFKTLGIKCIQFLPYILPAYFNVIRSSPSGMHEFYLDQLCTLVNIVKYDIGTHLTEFISLIHDFWSSSTKVKLSLISLIEVICIALKDDFKVYHPDILPQMLHSLEFDTSEHYEVTVKILQTISVLGSTTQDYIHMIMPVIIQLLERDDVAINVKIAAIQTLARLCRSVQCSDLASSIVHPLSRILSIQHGELRAVTMDALIALAFMIRNRIQHLNYESLVSKILRNEPVTREFSGLNINSMDAARPDPILLDLVEMKKLPVNQVNLKKAWEAFQRSTKEDWLEWIRRLSLELLKESPSHALRACVEIASMYHPLARELFNIGFVSCWTELQDHYQDELVRSLENAMASPHIPHDILHLLLNLAEFMEHDDKTLPIDIRTLGLYSSRCHSYAKALRYKELEFISDPNPKIIEELISINNQLQQHDSAIGILTFSQKHQDLELQEGWYEKLGRWDQALIAYNQKIETEGDLPELVMGKMRCLHSLAKWEELENLSQETWDTSSDQARKSIANMAIGASLGLRKWDSMEKYIQVMDQEVSETLLYKSISNVHKNKFDKAEKYIKQARIQLDPELTALIGDTYNQAYSLMIRVQIFSELEEIIQFKKYASNERLKSNILKTWINRLNGCENDINIWHSVLSIRSLVIEPNQNLELWIKFSNLCRKQGNLEMSKETLRMLSTSESCSKLEIFDNESPQIKYADLKYKWTTGNQPQVLDELKAFTKTLSEYLGLKEICSMLPNPDGSTEFELPETIEPTYLKLLARSYLKDAKWQLELQKQWKNENISTILHSYFMASKLDSKWYKAWHAWALANYEVANHYKLNNLKGSESVRILHVITAVQGFFKSIALSKRSSLQDALRLLTLWFEYGGNVEVNSAIVEGFNTVSIDTWLQVIPQLIARIHTSNSHIRRSIHQLLIEIGKSHPQALVYPVVVASKSASEPRQKAALSVMNHMKHHSSRLVEQALVVSQELIRVAILWHELWYEGLDEASKFYFAENNIEGMLNVLDPLHAMIEKGPETTSELSFNLSFGRDLQEAKQWCQNYRETKNIMFMHQAWDLYYQIFQKIKQMLPQVSNLELQYVSPKLLESSDLSLAIPGSYRSGEPVIKIQQFSSNLTVMTSKQRPRKLTILGANGVKYQYLLKGHEDLRQDERVMQLFGLVNTLLNMDPETSKRTLNIERYPVIPLSPNSGLIGWVPNCDTLHTLIKEYRESRKIPIDVERQVMNQMTQGRQQYDSLCLLQKVEVFETALDNTTGQDLERVLWLKSRNSEAWLNRRTCYSRSLAAMSIVGYILGLGDRHPSNLMIQKNSGKVIHIDFGDCFEVAKDRDKFPETVPFRLTRMLTNAMEVSGIEGTYRVTCENVMRVLRDNKESLMAVLEAFVYDPLINWRLLTRPINKNSNDSTPNSLGADWNGNPFFSSSTKSDVDHHHRDLDTNIVEGDAPQPEILNERALTVIDRINKKLTGKDFDPVIVLDVPQQVDRLIEEAVSIENLCQLYIGWCSFW</sequence>
<comment type="catalytic activity">
    <reaction evidence="10">
        <text>L-threonyl-[protein] + ATP = O-phospho-L-threonyl-[protein] + ADP + H(+)</text>
        <dbReference type="Rhea" id="RHEA:46608"/>
        <dbReference type="Rhea" id="RHEA-COMP:11060"/>
        <dbReference type="Rhea" id="RHEA-COMP:11605"/>
        <dbReference type="ChEBI" id="CHEBI:15378"/>
        <dbReference type="ChEBI" id="CHEBI:30013"/>
        <dbReference type="ChEBI" id="CHEBI:30616"/>
        <dbReference type="ChEBI" id="CHEBI:61977"/>
        <dbReference type="ChEBI" id="CHEBI:456216"/>
        <dbReference type="EC" id="2.7.11.1"/>
    </reaction>
</comment>
<dbReference type="Pfam" id="PF11865">
    <property type="entry name" value="mTOR_dom"/>
    <property type="match status" value="1"/>
</dbReference>
<dbReference type="InterPro" id="IPR011990">
    <property type="entry name" value="TPR-like_helical_dom_sf"/>
</dbReference>
<dbReference type="OMA" id="MRQHSAK"/>
<keyword evidence="8" id="KW-0067">ATP-binding</keyword>
<dbReference type="Pfam" id="PF00454">
    <property type="entry name" value="PI3_PI4_kinase"/>
    <property type="match status" value="1"/>
</dbReference>
<evidence type="ECO:0000256" key="8">
    <source>
        <dbReference type="ARBA" id="ARBA00022840"/>
    </source>
</evidence>
<dbReference type="SUPFAM" id="SSF47212">
    <property type="entry name" value="FKBP12-rapamycin-binding domain of FKBP-rapamycin-associated protein (FRAP)"/>
    <property type="match status" value="1"/>
</dbReference>
<dbReference type="InterPro" id="IPR036738">
    <property type="entry name" value="FRB_sf"/>
</dbReference>
<dbReference type="PROSITE" id="PS00915">
    <property type="entry name" value="PI3_4_KINASE_1"/>
    <property type="match status" value="1"/>
</dbReference>
<dbReference type="InterPro" id="IPR024585">
    <property type="entry name" value="mTOR_dom"/>
</dbReference>
<dbReference type="GO" id="GO:0031931">
    <property type="term" value="C:TORC1 complex"/>
    <property type="evidence" value="ECO:0007669"/>
    <property type="project" value="TreeGrafter"/>
</dbReference>
<evidence type="ECO:0000256" key="5">
    <source>
        <dbReference type="ARBA" id="ARBA00022737"/>
    </source>
</evidence>
<dbReference type="SUPFAM" id="SSF56112">
    <property type="entry name" value="Protein kinase-like (PK-like)"/>
    <property type="match status" value="1"/>
</dbReference>
<dbReference type="PROSITE" id="PS50290">
    <property type="entry name" value="PI3_4_KINASE_3"/>
    <property type="match status" value="1"/>
</dbReference>
<evidence type="ECO:0000256" key="10">
    <source>
        <dbReference type="ARBA" id="ARBA00047899"/>
    </source>
</evidence>
<proteinExistence type="inferred from homology"/>
<dbReference type="EMBL" id="KQ964544">
    <property type="protein sequence ID" value="KXN69193.1"/>
    <property type="molecule type" value="Genomic_DNA"/>
</dbReference>
<dbReference type="SMART" id="SM01345">
    <property type="entry name" value="Rapamycin_bind"/>
    <property type="match status" value="1"/>
</dbReference>
<dbReference type="Gene3D" id="1.10.1070.11">
    <property type="entry name" value="Phosphatidylinositol 3-/4-kinase, catalytic domain"/>
    <property type="match status" value="1"/>
</dbReference>
<dbReference type="GO" id="GO:0004674">
    <property type="term" value="F:protein serine/threonine kinase activity"/>
    <property type="evidence" value="ECO:0007669"/>
    <property type="project" value="UniProtKB-KW"/>
</dbReference>
<dbReference type="Pfam" id="PF23593">
    <property type="entry name" value="HEAT_ATR"/>
    <property type="match status" value="1"/>
</dbReference>
<dbReference type="InterPro" id="IPR003151">
    <property type="entry name" value="PIK-rel_kinase_FAT"/>
</dbReference>
<dbReference type="GO" id="GO:0016242">
    <property type="term" value="P:negative regulation of macroautophagy"/>
    <property type="evidence" value="ECO:0007669"/>
    <property type="project" value="TreeGrafter"/>
</dbReference>
<dbReference type="InterPro" id="IPR018936">
    <property type="entry name" value="PI3/4_kinase_CS"/>
</dbReference>
<feature type="domain" description="FATC" evidence="15">
    <location>
        <begin position="2313"/>
        <end position="2345"/>
    </location>
</feature>
<gene>
    <name evidence="16" type="ORF">CONCODRAFT_82022</name>
</gene>
<dbReference type="SUPFAM" id="SSF48371">
    <property type="entry name" value="ARM repeat"/>
    <property type="match status" value="1"/>
</dbReference>
<dbReference type="SMART" id="SM00146">
    <property type="entry name" value="PI3Kc"/>
    <property type="match status" value="1"/>
</dbReference>
<dbReference type="Gene3D" id="1.25.40.10">
    <property type="entry name" value="Tetratricopeptide repeat domain"/>
    <property type="match status" value="1"/>
</dbReference>
<dbReference type="InterPro" id="IPR000403">
    <property type="entry name" value="PI3/4_kinase_cat_dom"/>
</dbReference>
<dbReference type="PROSITE" id="PS51189">
    <property type="entry name" value="FAT"/>
    <property type="match status" value="1"/>
</dbReference>
<keyword evidence="4" id="KW-0808">Transferase</keyword>
<dbReference type="InterPro" id="IPR036940">
    <property type="entry name" value="PI3/4_kinase_cat_sf"/>
</dbReference>
<dbReference type="FunFam" id="1.20.120.150:FF:000001">
    <property type="entry name" value="Serine/threonine-protein kinase TOR"/>
    <property type="match status" value="1"/>
</dbReference>
<dbReference type="PROSITE" id="PS00916">
    <property type="entry name" value="PI3_4_KINASE_2"/>
    <property type="match status" value="1"/>
</dbReference>
<protein>
    <recommendedName>
        <fullName evidence="2">non-specific serine/threonine protein kinase</fullName>
        <ecNumber evidence="2">2.7.11.1</ecNumber>
    </recommendedName>
</protein>
<dbReference type="GO" id="GO:0005524">
    <property type="term" value="F:ATP binding"/>
    <property type="evidence" value="ECO:0007669"/>
    <property type="project" value="UniProtKB-KW"/>
</dbReference>
<dbReference type="PROSITE" id="PS50077">
    <property type="entry name" value="HEAT_REPEAT"/>
    <property type="match status" value="1"/>
</dbReference>
<dbReference type="GO" id="GO:0044877">
    <property type="term" value="F:protein-containing complex binding"/>
    <property type="evidence" value="ECO:0007669"/>
    <property type="project" value="InterPro"/>
</dbReference>
<dbReference type="Pfam" id="PF08771">
    <property type="entry name" value="FRB_dom"/>
    <property type="match status" value="1"/>
</dbReference>
<dbReference type="STRING" id="796925.A0A137P2D1"/>
<evidence type="ECO:0000256" key="1">
    <source>
        <dbReference type="ARBA" id="ARBA00011031"/>
    </source>
</evidence>
<evidence type="ECO:0000256" key="11">
    <source>
        <dbReference type="ARBA" id="ARBA00048679"/>
    </source>
</evidence>
<comment type="catalytic activity">
    <reaction evidence="11">
        <text>L-seryl-[protein] + ATP = O-phospho-L-seryl-[protein] + ADP + H(+)</text>
        <dbReference type="Rhea" id="RHEA:17989"/>
        <dbReference type="Rhea" id="RHEA-COMP:9863"/>
        <dbReference type="Rhea" id="RHEA-COMP:11604"/>
        <dbReference type="ChEBI" id="CHEBI:15378"/>
        <dbReference type="ChEBI" id="CHEBI:29999"/>
        <dbReference type="ChEBI" id="CHEBI:30616"/>
        <dbReference type="ChEBI" id="CHEBI:83421"/>
        <dbReference type="ChEBI" id="CHEBI:456216"/>
        <dbReference type="EC" id="2.7.11.1"/>
    </reaction>
</comment>
<dbReference type="GO" id="GO:0005886">
    <property type="term" value="C:plasma membrane"/>
    <property type="evidence" value="ECO:0007669"/>
    <property type="project" value="UniProtKB-ARBA"/>
</dbReference>
<keyword evidence="7 16" id="KW-0418">Kinase</keyword>
<organism evidence="16 17">
    <name type="scientific">Conidiobolus coronatus (strain ATCC 28846 / CBS 209.66 / NRRL 28638)</name>
    <name type="common">Delacroixia coronata</name>
    <dbReference type="NCBI Taxonomy" id="796925"/>
    <lineage>
        <taxon>Eukaryota</taxon>
        <taxon>Fungi</taxon>
        <taxon>Fungi incertae sedis</taxon>
        <taxon>Zoopagomycota</taxon>
        <taxon>Entomophthoromycotina</taxon>
        <taxon>Entomophthoromycetes</taxon>
        <taxon>Entomophthorales</taxon>
        <taxon>Ancylistaceae</taxon>
        <taxon>Conidiobolus</taxon>
    </lineage>
</organism>
<dbReference type="Proteomes" id="UP000070444">
    <property type="component" value="Unassembled WGS sequence"/>
</dbReference>
<dbReference type="Gene3D" id="1.25.10.10">
    <property type="entry name" value="Leucine-rich Repeat Variant"/>
    <property type="match status" value="4"/>
</dbReference>
<dbReference type="CDD" id="cd05169">
    <property type="entry name" value="PIKKc_TOR"/>
    <property type="match status" value="1"/>
</dbReference>
<dbReference type="GO" id="GO:0038202">
    <property type="term" value="P:TORC1 signaling"/>
    <property type="evidence" value="ECO:0007669"/>
    <property type="project" value="TreeGrafter"/>
</dbReference>
<evidence type="ECO:0000313" key="17">
    <source>
        <dbReference type="Proteomes" id="UP000070444"/>
    </source>
</evidence>
<dbReference type="GO" id="GO:0005634">
    <property type="term" value="C:nucleus"/>
    <property type="evidence" value="ECO:0007669"/>
    <property type="project" value="TreeGrafter"/>
</dbReference>
<reference evidence="16 17" key="1">
    <citation type="journal article" date="2015" name="Genome Biol. Evol.">
        <title>Phylogenomic analyses indicate that early fungi evolved digesting cell walls of algal ancestors of land plants.</title>
        <authorList>
            <person name="Chang Y."/>
            <person name="Wang S."/>
            <person name="Sekimoto S."/>
            <person name="Aerts A.L."/>
            <person name="Choi C."/>
            <person name="Clum A."/>
            <person name="LaButti K.M."/>
            <person name="Lindquist E.A."/>
            <person name="Yee Ngan C."/>
            <person name="Ohm R.A."/>
            <person name="Salamov A.A."/>
            <person name="Grigoriev I.V."/>
            <person name="Spatafora J.W."/>
            <person name="Berbee M.L."/>
        </authorList>
    </citation>
    <scope>NUCLEOTIDE SEQUENCE [LARGE SCALE GENOMIC DNA]</scope>
    <source>
        <strain evidence="16 17">NRRL 28638</strain>
    </source>
</reference>
<dbReference type="PROSITE" id="PS51190">
    <property type="entry name" value="FATC"/>
    <property type="match status" value="1"/>
</dbReference>
<dbReference type="InterPro" id="IPR003152">
    <property type="entry name" value="FATC_dom"/>
</dbReference>
<evidence type="ECO:0000256" key="3">
    <source>
        <dbReference type="ARBA" id="ARBA00022527"/>
    </source>
</evidence>
<keyword evidence="9" id="KW-0131">Cell cycle</keyword>
<dbReference type="FunFam" id="1.10.1070.11:FF:000029">
    <property type="entry name" value="Serine/threonine-protein kinase TOR"/>
    <property type="match status" value="1"/>
</dbReference>
<dbReference type="PANTHER" id="PTHR11139:SF9">
    <property type="entry name" value="SERINE_THREONINE-PROTEIN KINASE MTOR"/>
    <property type="match status" value="1"/>
</dbReference>
<dbReference type="InterPro" id="IPR026683">
    <property type="entry name" value="TOR_cat"/>
</dbReference>
<keyword evidence="17" id="KW-1185">Reference proteome</keyword>
<evidence type="ECO:0000313" key="16">
    <source>
        <dbReference type="EMBL" id="KXN69193.1"/>
    </source>
</evidence>
<dbReference type="GO" id="GO:0005737">
    <property type="term" value="C:cytoplasm"/>
    <property type="evidence" value="ECO:0007669"/>
    <property type="project" value="TreeGrafter"/>
</dbReference>
<feature type="domain" description="PI3K/PI4K catalytic" evidence="13">
    <location>
        <begin position="1954"/>
        <end position="2270"/>
    </location>
</feature>